<evidence type="ECO:0000313" key="1">
    <source>
        <dbReference type="EMBL" id="KAJ8117648.1"/>
    </source>
</evidence>
<proteinExistence type="predicted"/>
<keyword evidence="2" id="KW-1185">Reference proteome</keyword>
<dbReference type="Proteomes" id="UP001153331">
    <property type="component" value="Unassembled WGS sequence"/>
</dbReference>
<dbReference type="EMBL" id="JAPHNI010000045">
    <property type="protein sequence ID" value="KAJ8117648.1"/>
    <property type="molecule type" value="Genomic_DNA"/>
</dbReference>
<evidence type="ECO:0000313" key="2">
    <source>
        <dbReference type="Proteomes" id="UP001153331"/>
    </source>
</evidence>
<organism evidence="1 2">
    <name type="scientific">Boeremia exigua</name>
    <dbReference type="NCBI Taxonomy" id="749465"/>
    <lineage>
        <taxon>Eukaryota</taxon>
        <taxon>Fungi</taxon>
        <taxon>Dikarya</taxon>
        <taxon>Ascomycota</taxon>
        <taxon>Pezizomycotina</taxon>
        <taxon>Dothideomycetes</taxon>
        <taxon>Pleosporomycetidae</taxon>
        <taxon>Pleosporales</taxon>
        <taxon>Pleosporineae</taxon>
        <taxon>Didymellaceae</taxon>
        <taxon>Boeremia</taxon>
    </lineage>
</organism>
<protein>
    <submittedName>
        <fullName evidence="1">Uncharacterized protein</fullName>
    </submittedName>
</protein>
<sequence>MTHPIQSNLHVLIVGAGTSGLLVAQGLKKNGIAFTIFETETSTTYQTRPREWGMTIHWGSTHIASCLPEELAARFNEAYADPSLTPDAVTGLPIHNGKTGDLIMEMGADKAMRVSRKKMRNLFSEGIDVQYGKQVVRAYVIEDASSHDHGRVKIEFKDGHSAVGDVVVGTDGAKSLLRESIVGFEDSQLTTVPHTPRSWDDVLVVEYVAPPYMANVRPANPQSVMDVPDPDKPETWSFQVMQSWNEKTTPPSADLTTNEGRLKFFKARCEEYAEPWRSVGRAVKDGTTIPMDRLTYWEKSRKWDNRGGRMTLCGDAAHPMTPHRGQGLNNALQDASNFVSTIVSVSKGSAPLAEAVQAYDDEVLERGQTEMEISLKQSYFIHDWETLMQSPMVKIGMRQVKKGEA</sequence>
<gene>
    <name evidence="1" type="ORF">OPT61_g1184</name>
</gene>
<accession>A0ACC2IR22</accession>
<name>A0ACC2IR22_9PLEO</name>
<comment type="caution">
    <text evidence="1">The sequence shown here is derived from an EMBL/GenBank/DDBJ whole genome shotgun (WGS) entry which is preliminary data.</text>
</comment>
<reference evidence="1" key="1">
    <citation type="submission" date="2022-11" db="EMBL/GenBank/DDBJ databases">
        <title>Genome Sequence of Boeremia exigua.</title>
        <authorList>
            <person name="Buettner E."/>
        </authorList>
    </citation>
    <scope>NUCLEOTIDE SEQUENCE</scope>
    <source>
        <strain evidence="1">CU02</strain>
    </source>
</reference>